<evidence type="ECO:0000256" key="1">
    <source>
        <dbReference type="ARBA" id="ARBA00023015"/>
    </source>
</evidence>
<keyword evidence="1" id="KW-0805">Transcription regulation</keyword>
<dbReference type="Pfam" id="PF04967">
    <property type="entry name" value="HTH_10"/>
    <property type="match status" value="1"/>
</dbReference>
<reference evidence="6" key="1">
    <citation type="submission" date="2016-10" db="EMBL/GenBank/DDBJ databases">
        <authorList>
            <person name="Varghese N."/>
            <person name="Submissions S."/>
        </authorList>
    </citation>
    <scope>NUCLEOTIDE SEQUENCE [LARGE SCALE GENOMIC DNA]</scope>
    <source>
        <strain evidence="6">CGMCC 1.7739</strain>
    </source>
</reference>
<dbReference type="InterPro" id="IPR056493">
    <property type="entry name" value="HVO_0513_N"/>
</dbReference>
<organism evidence="5 6">
    <name type="scientific">Halopelagius inordinatus</name>
    <dbReference type="NCBI Taxonomy" id="553467"/>
    <lineage>
        <taxon>Archaea</taxon>
        <taxon>Methanobacteriati</taxon>
        <taxon>Methanobacteriota</taxon>
        <taxon>Stenosarchaea group</taxon>
        <taxon>Halobacteria</taxon>
        <taxon>Halobacteriales</taxon>
        <taxon>Haloferacaceae</taxon>
    </lineage>
</organism>
<keyword evidence="2" id="KW-0804">Transcription</keyword>
<dbReference type="AlphaFoldDB" id="A0A1I2PHH5"/>
<accession>A0A1I2PHH5</accession>
<evidence type="ECO:0000256" key="2">
    <source>
        <dbReference type="ARBA" id="ARBA00023163"/>
    </source>
</evidence>
<dbReference type="PANTHER" id="PTHR34236">
    <property type="entry name" value="DIMETHYL SULFOXIDE REDUCTASE TRANSCRIPTIONAL ACTIVATOR"/>
    <property type="match status" value="1"/>
</dbReference>
<dbReference type="EMBL" id="FOOQ01000001">
    <property type="protein sequence ID" value="SFG14589.1"/>
    <property type="molecule type" value="Genomic_DNA"/>
</dbReference>
<feature type="domain" description="HTH bat-type" evidence="3">
    <location>
        <begin position="167"/>
        <end position="218"/>
    </location>
</feature>
<sequence length="225" mass="24794">MRTERTSFDGGMKRIQFSVRYPDRFVHPLQRRIMEETPITRAELLMWSPTDDAATFLWFDGDREATETVVGGIDSLLASDFVEDDAGTYAFLRQDEYEFSAALLDTIASSGVIFLPPVVFLATGDVRFEAVGETAALSSFHDELSEFGSLTVERVHEFERMRSPSRLTERQQAALEAAVEAGYYEIPREGSVADVAAVLDCSPSTAGELVRKAEAAVIGGYVESG</sequence>
<keyword evidence="6" id="KW-1185">Reference proteome</keyword>
<dbReference type="STRING" id="553467.SAMN04488063_1564"/>
<feature type="domain" description="HVO-0513-like N-terminal" evidence="4">
    <location>
        <begin position="27"/>
        <end position="157"/>
    </location>
</feature>
<dbReference type="Pfam" id="PF24278">
    <property type="entry name" value="HVO_0513_N"/>
    <property type="match status" value="1"/>
</dbReference>
<dbReference type="InterPro" id="IPR007050">
    <property type="entry name" value="HTH_bacterioopsin"/>
</dbReference>
<evidence type="ECO:0000313" key="6">
    <source>
        <dbReference type="Proteomes" id="UP000198876"/>
    </source>
</evidence>
<evidence type="ECO:0000259" key="4">
    <source>
        <dbReference type="Pfam" id="PF24278"/>
    </source>
</evidence>
<evidence type="ECO:0000259" key="3">
    <source>
        <dbReference type="Pfam" id="PF04967"/>
    </source>
</evidence>
<name>A0A1I2PHH5_9EURY</name>
<dbReference type="PANTHER" id="PTHR34236:SF1">
    <property type="entry name" value="DIMETHYL SULFOXIDE REDUCTASE TRANSCRIPTIONAL ACTIVATOR"/>
    <property type="match status" value="1"/>
</dbReference>
<dbReference type="RefSeq" id="WP_245781316.1">
    <property type="nucleotide sequence ID" value="NZ_FOOQ01000001.1"/>
</dbReference>
<proteinExistence type="predicted"/>
<evidence type="ECO:0000313" key="5">
    <source>
        <dbReference type="EMBL" id="SFG14589.1"/>
    </source>
</evidence>
<protein>
    <submittedName>
        <fullName evidence="5">Predicted DNA binding protein, contains HTH domain</fullName>
    </submittedName>
</protein>
<gene>
    <name evidence="5" type="ORF">SAMN04488063_1564</name>
</gene>
<dbReference type="Proteomes" id="UP000198876">
    <property type="component" value="Unassembled WGS sequence"/>
</dbReference>